<evidence type="ECO:0000313" key="8">
    <source>
        <dbReference type="Proteomes" id="UP000295733"/>
    </source>
</evidence>
<dbReference type="InterPro" id="IPR010432">
    <property type="entry name" value="RDD"/>
</dbReference>
<evidence type="ECO:0000259" key="6">
    <source>
        <dbReference type="Pfam" id="PF06271"/>
    </source>
</evidence>
<organism evidence="7 8">
    <name type="scientific">Rhodovulum adriaticum</name>
    <name type="common">Rhodopseudomonas adriatica</name>
    <dbReference type="NCBI Taxonomy" id="35804"/>
    <lineage>
        <taxon>Bacteria</taxon>
        <taxon>Pseudomonadati</taxon>
        <taxon>Pseudomonadota</taxon>
        <taxon>Alphaproteobacteria</taxon>
        <taxon>Rhodobacterales</taxon>
        <taxon>Paracoccaceae</taxon>
        <taxon>Rhodovulum</taxon>
    </lineage>
</organism>
<keyword evidence="2 5" id="KW-0812">Transmembrane</keyword>
<dbReference type="Pfam" id="PF06271">
    <property type="entry name" value="RDD"/>
    <property type="match status" value="1"/>
</dbReference>
<keyword evidence="4 5" id="KW-0472">Membrane</keyword>
<evidence type="ECO:0000256" key="2">
    <source>
        <dbReference type="ARBA" id="ARBA00022692"/>
    </source>
</evidence>
<feature type="domain" description="RDD" evidence="6">
    <location>
        <begin position="23"/>
        <end position="138"/>
    </location>
</feature>
<accession>A0A4R2NXL3</accession>
<evidence type="ECO:0000256" key="1">
    <source>
        <dbReference type="ARBA" id="ARBA00004141"/>
    </source>
</evidence>
<evidence type="ECO:0000313" key="7">
    <source>
        <dbReference type="EMBL" id="TCP26155.1"/>
    </source>
</evidence>
<keyword evidence="8" id="KW-1185">Reference proteome</keyword>
<sequence length="149" mass="16302">MSDTLWGLPDPDLHREFYADVPIKRFGAWIVDTLVIMVLSILALPFTAFAAAFVFPAFYTVIGFAYRTVTLSRGSATWGMRLMALEIRNGRGERLEARDAALHTALYTGSMLTVLPQVASIVMMLTGPRAQGLPDMILGTAAINRPARG</sequence>
<evidence type="ECO:0000256" key="4">
    <source>
        <dbReference type="ARBA" id="ARBA00023136"/>
    </source>
</evidence>
<dbReference type="AlphaFoldDB" id="A0A4R2NXL3"/>
<keyword evidence="3 5" id="KW-1133">Transmembrane helix</keyword>
<dbReference type="Proteomes" id="UP000295733">
    <property type="component" value="Unassembled WGS sequence"/>
</dbReference>
<dbReference type="RefSeq" id="WP_132599728.1">
    <property type="nucleotide sequence ID" value="NZ_NRRP01000013.1"/>
</dbReference>
<feature type="transmembrane region" description="Helical" evidence="5">
    <location>
        <begin position="34"/>
        <end position="58"/>
    </location>
</feature>
<protein>
    <submittedName>
        <fullName evidence="7">RDD family protein</fullName>
    </submittedName>
</protein>
<evidence type="ECO:0000256" key="5">
    <source>
        <dbReference type="SAM" id="Phobius"/>
    </source>
</evidence>
<comment type="subcellular location">
    <subcellularLocation>
        <location evidence="1">Membrane</location>
        <topology evidence="1">Multi-pass membrane protein</topology>
    </subcellularLocation>
</comment>
<comment type="caution">
    <text evidence="7">The sequence shown here is derived from an EMBL/GenBank/DDBJ whole genome shotgun (WGS) entry which is preliminary data.</text>
</comment>
<name>A0A4R2NXL3_RHOAD</name>
<dbReference type="OrthoDB" id="7270324at2"/>
<dbReference type="GO" id="GO:0016020">
    <property type="term" value="C:membrane"/>
    <property type="evidence" value="ECO:0007669"/>
    <property type="project" value="UniProtKB-SubCell"/>
</dbReference>
<dbReference type="EMBL" id="SLXL01000002">
    <property type="protein sequence ID" value="TCP26155.1"/>
    <property type="molecule type" value="Genomic_DNA"/>
</dbReference>
<proteinExistence type="predicted"/>
<gene>
    <name evidence="7" type="ORF">EV656_102118</name>
</gene>
<evidence type="ECO:0000256" key="3">
    <source>
        <dbReference type="ARBA" id="ARBA00022989"/>
    </source>
</evidence>
<reference evidence="7 8" key="1">
    <citation type="submission" date="2019-03" db="EMBL/GenBank/DDBJ databases">
        <title>Genomic Encyclopedia of Type Strains, Phase IV (KMG-IV): sequencing the most valuable type-strain genomes for metagenomic binning, comparative biology and taxonomic classification.</title>
        <authorList>
            <person name="Goeker M."/>
        </authorList>
    </citation>
    <scope>NUCLEOTIDE SEQUENCE [LARGE SCALE GENOMIC DNA]</scope>
    <source>
        <strain evidence="7 8">DSM 2781</strain>
    </source>
</reference>